<dbReference type="InterPro" id="IPR018236">
    <property type="entry name" value="SAICAR_synthetase_CS"/>
</dbReference>
<dbReference type="NCBIfam" id="NF010568">
    <property type="entry name" value="PRK13961.1"/>
    <property type="match status" value="1"/>
</dbReference>
<evidence type="ECO:0000256" key="5">
    <source>
        <dbReference type="ARBA" id="ARBA00022598"/>
    </source>
</evidence>
<evidence type="ECO:0000313" key="12">
    <source>
        <dbReference type="Proteomes" id="UP000226192"/>
    </source>
</evidence>
<dbReference type="NCBIfam" id="TIGR00081">
    <property type="entry name" value="purC"/>
    <property type="match status" value="1"/>
</dbReference>
<evidence type="ECO:0000313" key="11">
    <source>
        <dbReference type="EMBL" id="PHH65604.1"/>
    </source>
</evidence>
<dbReference type="InterPro" id="IPR001636">
    <property type="entry name" value="SAICAR_synth"/>
</dbReference>
<comment type="similarity">
    <text evidence="2">Belongs to the SAICAR synthetase family.</text>
</comment>
<comment type="caution">
    <text evidence="11">The sequence shown here is derived from an EMBL/GenBank/DDBJ whole genome shotgun (WGS) entry which is preliminary data.</text>
</comment>
<dbReference type="Proteomes" id="UP000226192">
    <property type="component" value="Unassembled WGS sequence"/>
</dbReference>
<accession>A0A2C5YF52</accession>
<dbReference type="PANTHER" id="PTHR43700:SF1">
    <property type="entry name" value="PHOSPHORIBOSYLAMINOIMIDAZOLE-SUCCINOCARBOXAMIDE SYNTHASE"/>
    <property type="match status" value="1"/>
</dbReference>
<dbReference type="GO" id="GO:0005524">
    <property type="term" value="F:ATP binding"/>
    <property type="evidence" value="ECO:0007669"/>
    <property type="project" value="UniProtKB-KW"/>
</dbReference>
<keyword evidence="5" id="KW-0436">Ligase</keyword>
<dbReference type="SUPFAM" id="SSF56104">
    <property type="entry name" value="SAICAR synthase-like"/>
    <property type="match status" value="1"/>
</dbReference>
<dbReference type="STRING" id="1399860.A0A2C5YF52"/>
<evidence type="ECO:0000256" key="2">
    <source>
        <dbReference type="ARBA" id="ARBA00010190"/>
    </source>
</evidence>
<dbReference type="GO" id="GO:0005737">
    <property type="term" value="C:cytoplasm"/>
    <property type="evidence" value="ECO:0007669"/>
    <property type="project" value="TreeGrafter"/>
</dbReference>
<protein>
    <recommendedName>
        <fullName evidence="4">Phosphoribosylaminoimidazole-succinocarboxamide synthase</fullName>
        <ecNumber evidence="3">6.3.2.6</ecNumber>
    </recommendedName>
    <alternativeName>
        <fullName evidence="9">SAICAR synthetase</fullName>
    </alternativeName>
</protein>
<dbReference type="PANTHER" id="PTHR43700">
    <property type="entry name" value="PHOSPHORIBOSYLAMINOIMIDAZOLE-SUCCINOCARBOXAMIDE SYNTHASE"/>
    <property type="match status" value="1"/>
</dbReference>
<dbReference type="EC" id="6.3.2.6" evidence="3"/>
<evidence type="ECO:0000256" key="9">
    <source>
        <dbReference type="ARBA" id="ARBA00030409"/>
    </source>
</evidence>
<feature type="domain" description="SAICAR synthetase/ADE2 N-terminal" evidence="10">
    <location>
        <begin position="14"/>
        <end position="277"/>
    </location>
</feature>
<evidence type="ECO:0000256" key="8">
    <source>
        <dbReference type="ARBA" id="ARBA00022840"/>
    </source>
</evidence>
<dbReference type="Pfam" id="PF01259">
    <property type="entry name" value="SAICAR_synt"/>
    <property type="match status" value="1"/>
</dbReference>
<proteinExistence type="inferred from homology"/>
<dbReference type="FunFam" id="3.30.470.20:FF:000015">
    <property type="entry name" value="Phosphoribosylaminoimidazole-succinocarboxamide synthase"/>
    <property type="match status" value="1"/>
</dbReference>
<name>A0A2C5YF52_9HYPO</name>
<keyword evidence="8" id="KW-0067">ATP-binding</keyword>
<dbReference type="HAMAP" id="MF_00137">
    <property type="entry name" value="SAICAR_synth"/>
    <property type="match status" value="1"/>
</dbReference>
<dbReference type="CDD" id="cd01414">
    <property type="entry name" value="SAICAR_synt_Sc"/>
    <property type="match status" value="1"/>
</dbReference>
<dbReference type="EMBL" id="NJET01000016">
    <property type="protein sequence ID" value="PHH65604.1"/>
    <property type="molecule type" value="Genomic_DNA"/>
</dbReference>
<evidence type="ECO:0000259" key="10">
    <source>
        <dbReference type="Pfam" id="PF01259"/>
    </source>
</evidence>
<keyword evidence="6" id="KW-0547">Nucleotide-binding</keyword>
<evidence type="ECO:0000256" key="7">
    <source>
        <dbReference type="ARBA" id="ARBA00022755"/>
    </source>
</evidence>
<dbReference type="InterPro" id="IPR028923">
    <property type="entry name" value="SAICAR_synt/ADE2_N"/>
</dbReference>
<dbReference type="OrthoDB" id="9991235at2759"/>
<dbReference type="Gene3D" id="3.30.200.20">
    <property type="entry name" value="Phosphorylase Kinase, domain 1"/>
    <property type="match status" value="1"/>
</dbReference>
<dbReference type="AlphaFoldDB" id="A0A2C5YF52"/>
<evidence type="ECO:0000256" key="6">
    <source>
        <dbReference type="ARBA" id="ARBA00022741"/>
    </source>
</evidence>
<keyword evidence="7" id="KW-0658">Purine biosynthesis</keyword>
<organism evidence="11 12">
    <name type="scientific">Ophiocordyceps australis</name>
    <dbReference type="NCBI Taxonomy" id="1399860"/>
    <lineage>
        <taxon>Eukaryota</taxon>
        <taxon>Fungi</taxon>
        <taxon>Dikarya</taxon>
        <taxon>Ascomycota</taxon>
        <taxon>Pezizomycotina</taxon>
        <taxon>Sordariomycetes</taxon>
        <taxon>Hypocreomycetidae</taxon>
        <taxon>Hypocreales</taxon>
        <taxon>Ophiocordycipitaceae</taxon>
        <taxon>Ophiocordyceps</taxon>
    </lineage>
</organism>
<keyword evidence="12" id="KW-1185">Reference proteome</keyword>
<comment type="pathway">
    <text evidence="1">Purine metabolism; IMP biosynthesis via de novo pathway; 5-amino-1-(5-phospho-D-ribosyl)imidazole-4-carboxamide from 5-amino-1-(5-phospho-D-ribosyl)imidazole-4-carboxylate: step 1/2.</text>
</comment>
<evidence type="ECO:0000256" key="3">
    <source>
        <dbReference type="ARBA" id="ARBA00012217"/>
    </source>
</evidence>
<dbReference type="PROSITE" id="PS01057">
    <property type="entry name" value="SAICAR_SYNTHETASE_1"/>
    <property type="match status" value="1"/>
</dbReference>
<reference evidence="11 12" key="1">
    <citation type="submission" date="2017-06" db="EMBL/GenBank/DDBJ databases">
        <title>Ant-infecting Ophiocordyceps genomes reveal a high diversity of potential behavioral manipulation genes and a possible major role for enterotoxins.</title>
        <authorList>
            <person name="De Bekker C."/>
            <person name="Evans H.C."/>
            <person name="Brachmann A."/>
            <person name="Hughes D.P."/>
        </authorList>
    </citation>
    <scope>NUCLEOTIDE SEQUENCE [LARGE SCALE GENOMIC DNA]</scope>
    <source>
        <strain evidence="11 12">Map64</strain>
    </source>
</reference>
<dbReference type="UniPathway" id="UPA00074">
    <property type="reaction ID" value="UER00131"/>
</dbReference>
<dbReference type="GO" id="GO:0006189">
    <property type="term" value="P:'de novo' IMP biosynthetic process"/>
    <property type="evidence" value="ECO:0007669"/>
    <property type="project" value="UniProtKB-UniPathway"/>
</dbReference>
<evidence type="ECO:0000256" key="1">
    <source>
        <dbReference type="ARBA" id="ARBA00004672"/>
    </source>
</evidence>
<gene>
    <name evidence="11" type="ORF">CDD81_2039</name>
</gene>
<dbReference type="Gene3D" id="3.30.470.20">
    <property type="entry name" value="ATP-grasp fold, B domain"/>
    <property type="match status" value="1"/>
</dbReference>
<evidence type="ECO:0000256" key="4">
    <source>
        <dbReference type="ARBA" id="ARBA00016460"/>
    </source>
</evidence>
<dbReference type="GO" id="GO:0004639">
    <property type="term" value="F:phosphoribosylaminoimidazolesuccinocarboxamide synthase activity"/>
    <property type="evidence" value="ECO:0007669"/>
    <property type="project" value="UniProtKB-EC"/>
</dbReference>
<sequence length="313" mass="35037">MALTHINIPSLDKLASGKVRDLYALPNSPGQLLFVSTDRLSAFDVIMANGIRHKGSILTLLSAHWFRVLSDIVPNLRTHFLSLDLPPTLSPAEASVLRNRSMLVRRLRVLKLEAIVRGYITGSAWNEYSSRSTVHGIPMPSGLRLCQKFDKPLFTPSTKADAGAHDENIHPDDAWKELDGDEQTARDLARRVQDLALSIYSAAAQYAEERGIIIADTKFEFAIDDADGSLYLVDEVLTPDSSRFWPLESYQVGREQESFDKQFVRNWLIREGLKGKEGVTIPDDICKATEERYKDVFLKLTGTNFDQVAAESS</sequence>